<name>A0A845QMC1_9FIRM</name>
<reference evidence="2 3" key="1">
    <citation type="submission" date="2018-08" db="EMBL/GenBank/DDBJ databases">
        <title>Murine metabolic-syndrome-specific gut microbial biobank.</title>
        <authorList>
            <person name="Liu C."/>
        </authorList>
    </citation>
    <scope>NUCLEOTIDE SEQUENCE [LARGE SCALE GENOMIC DNA]</scope>
    <source>
        <strain evidence="2 3">28</strain>
    </source>
</reference>
<dbReference type="PANTHER" id="PTHR36179">
    <property type="entry name" value="LUD_DOM DOMAIN-CONTAINING PROTEIN"/>
    <property type="match status" value="1"/>
</dbReference>
<dbReference type="EMBL" id="QXWK01000021">
    <property type="protein sequence ID" value="NBH62221.1"/>
    <property type="molecule type" value="Genomic_DNA"/>
</dbReference>
<dbReference type="PANTHER" id="PTHR36179:SF2">
    <property type="entry name" value="LUD DOMAIN-CONTAINING PROTEIN"/>
    <property type="match status" value="1"/>
</dbReference>
<feature type="domain" description="LUD" evidence="1">
    <location>
        <begin position="4"/>
        <end position="195"/>
    </location>
</feature>
<dbReference type="Pfam" id="PF02589">
    <property type="entry name" value="LUD_dom"/>
    <property type="match status" value="1"/>
</dbReference>
<dbReference type="AlphaFoldDB" id="A0A845QMC1"/>
<evidence type="ECO:0000313" key="2">
    <source>
        <dbReference type="EMBL" id="NBH62221.1"/>
    </source>
</evidence>
<evidence type="ECO:0000313" key="3">
    <source>
        <dbReference type="Proteomes" id="UP000446866"/>
    </source>
</evidence>
<organism evidence="2 3">
    <name type="scientific">Anaerotruncus colihominis</name>
    <dbReference type="NCBI Taxonomy" id="169435"/>
    <lineage>
        <taxon>Bacteria</taxon>
        <taxon>Bacillati</taxon>
        <taxon>Bacillota</taxon>
        <taxon>Clostridia</taxon>
        <taxon>Eubacteriales</taxon>
        <taxon>Oscillospiraceae</taxon>
        <taxon>Anaerotruncus</taxon>
    </lineage>
</organism>
<keyword evidence="3" id="KW-1185">Reference proteome</keyword>
<proteinExistence type="predicted"/>
<dbReference type="InterPro" id="IPR003741">
    <property type="entry name" value="LUD_dom"/>
</dbReference>
<comment type="caution">
    <text evidence="2">The sequence shown here is derived from an EMBL/GenBank/DDBJ whole genome shotgun (WGS) entry which is preliminary data.</text>
</comment>
<accession>A0A845QMC1</accession>
<gene>
    <name evidence="2" type="ORF">D0435_11210</name>
</gene>
<evidence type="ECO:0000259" key="1">
    <source>
        <dbReference type="Pfam" id="PF02589"/>
    </source>
</evidence>
<dbReference type="RefSeq" id="WP_160202510.1">
    <property type="nucleotide sequence ID" value="NZ_QXWK01000021.1"/>
</dbReference>
<sequence>MNLEITAASFKEKGYKAVIFSTKEEAADYLNREIDGTSVGIGGSMTIEEMGLYEILSSHNDVYWHWRPAGGMSVEELTIHAAGAKIYLTSANGVSETGEMVNIDGKGNRLSESLYGHKKVYFIVGANKIMPDLQQAIDRARNIAAPKNAKRLSCNTPCALKSDKCYDCSSPERICNGMVIYFGKMFSCEMEIILINEELGY</sequence>
<dbReference type="Proteomes" id="UP000446866">
    <property type="component" value="Unassembled WGS sequence"/>
</dbReference>
<protein>
    <submittedName>
        <fullName evidence="2">Lactate utilization protein</fullName>
    </submittedName>
</protein>